<gene>
    <name evidence="1" type="ORF">kam1_501</name>
</gene>
<proteinExistence type="predicted"/>
<evidence type="ECO:0000313" key="1">
    <source>
        <dbReference type="EMBL" id="QDQ41751.1"/>
    </source>
</evidence>
<sequence length="86" mass="9921">MALNFLLASLNRSCQWFSKIICPFLYTPPKLERIEKPPKEIHKKKPANIILPVSRIPNKLFNSPSLQQSWAVLSHLWAYGDKAPHL</sequence>
<protein>
    <submittedName>
        <fullName evidence="1">Uncharacterized protein</fullName>
    </submittedName>
</protein>
<dbReference type="AlphaFoldDB" id="A0A516TKH0"/>
<reference evidence="2" key="1">
    <citation type="submission" date="2019-03" db="EMBL/GenBank/DDBJ databases">
        <title>Complete genome of Methylacidiphilum kamchatkense Kam1.</title>
        <authorList>
            <person name="Kruse T."/>
            <person name="Murarilal Ratnadevi C."/>
            <person name="Erikstad H.-A."/>
            <person name="Birkeland N.-K."/>
        </authorList>
    </citation>
    <scope>NUCLEOTIDE SEQUENCE [LARGE SCALE GENOMIC DNA]</scope>
    <source>
        <strain evidence="2">kam1</strain>
    </source>
</reference>
<organism evidence="1 2">
    <name type="scientific">Methylacidiphilum kamchatkense Kam1</name>
    <dbReference type="NCBI Taxonomy" id="1202785"/>
    <lineage>
        <taxon>Bacteria</taxon>
        <taxon>Pseudomonadati</taxon>
        <taxon>Verrucomicrobiota</taxon>
        <taxon>Methylacidiphilae</taxon>
        <taxon>Methylacidiphilales</taxon>
        <taxon>Methylacidiphilaceae</taxon>
        <taxon>Methylacidiphilum (ex Ratnadevi et al. 2023)</taxon>
    </lineage>
</organism>
<dbReference type="Proteomes" id="UP000315925">
    <property type="component" value="Chromosome"/>
</dbReference>
<dbReference type="KEGG" id="mkc:kam1_501"/>
<accession>A0A516TKH0</accession>
<evidence type="ECO:0000313" key="2">
    <source>
        <dbReference type="Proteomes" id="UP000315925"/>
    </source>
</evidence>
<name>A0A516TKH0_9BACT</name>
<dbReference type="EMBL" id="CP037899">
    <property type="protein sequence ID" value="QDQ41751.1"/>
    <property type="molecule type" value="Genomic_DNA"/>
</dbReference>